<gene>
    <name evidence="2" type="ORF">C6Y40_11300</name>
</gene>
<feature type="transmembrane region" description="Helical" evidence="1">
    <location>
        <begin position="103"/>
        <end position="127"/>
    </location>
</feature>
<protein>
    <submittedName>
        <fullName evidence="2">Uncharacterized protein</fullName>
    </submittedName>
</protein>
<dbReference type="RefSeq" id="WP_105934680.1">
    <property type="nucleotide sequence ID" value="NZ_PVNP01000112.1"/>
</dbReference>
<name>A0A2S9VAM5_9ALTE</name>
<proteinExistence type="predicted"/>
<accession>A0A2S9VAM5</accession>
<keyword evidence="1" id="KW-0812">Transmembrane</keyword>
<dbReference type="OrthoDB" id="9255539at2"/>
<dbReference type="Proteomes" id="UP000238949">
    <property type="component" value="Unassembled WGS sequence"/>
</dbReference>
<evidence type="ECO:0000313" key="3">
    <source>
        <dbReference type="Proteomes" id="UP000238949"/>
    </source>
</evidence>
<organism evidence="2 3">
    <name type="scientific">Alteromonas alba</name>
    <dbReference type="NCBI Taxonomy" id="2079529"/>
    <lineage>
        <taxon>Bacteria</taxon>
        <taxon>Pseudomonadati</taxon>
        <taxon>Pseudomonadota</taxon>
        <taxon>Gammaproteobacteria</taxon>
        <taxon>Alteromonadales</taxon>
        <taxon>Alteromonadaceae</taxon>
        <taxon>Alteromonas/Salinimonas group</taxon>
        <taxon>Alteromonas</taxon>
    </lineage>
</organism>
<feature type="transmembrane region" description="Helical" evidence="1">
    <location>
        <begin position="38"/>
        <end position="64"/>
    </location>
</feature>
<dbReference type="AlphaFoldDB" id="A0A2S9VAM5"/>
<keyword evidence="1" id="KW-1133">Transmembrane helix</keyword>
<evidence type="ECO:0000256" key="1">
    <source>
        <dbReference type="SAM" id="Phobius"/>
    </source>
</evidence>
<evidence type="ECO:0000313" key="2">
    <source>
        <dbReference type="EMBL" id="PRO73493.1"/>
    </source>
</evidence>
<reference evidence="3" key="1">
    <citation type="journal article" date="2020" name="Int. J. Syst. Evol. Microbiol.">
        <title>Alteromonas alba sp. nov., a marine bacterium isolated from the seawater of the West Pacific Ocean.</title>
        <authorList>
            <person name="Sun C."/>
            <person name="Wu Y.-H."/>
            <person name="Xamxidin M."/>
            <person name="Cheng H."/>
            <person name="Xu X.-W."/>
        </authorList>
    </citation>
    <scope>NUCLEOTIDE SEQUENCE [LARGE SCALE GENOMIC DNA]</scope>
    <source>
        <strain evidence="3">190</strain>
    </source>
</reference>
<feature type="transmembrane region" description="Helical" evidence="1">
    <location>
        <begin position="70"/>
        <end position="91"/>
    </location>
</feature>
<sequence>MKANHPAVFSSQSQQLLEGLCQHSTDYALGMAKESTTIAINTVVAVFVVIFEYEILYRVFAYLAGTDNQYWTPSLMATSSLIMVCAIHYLAHRQDKHPLMRVIERLAGWCIPVYLIGIMLLLATILLGDGGELFSQVQFDINALEEDNAWLETLRTDYASPFAGVIFSLGVGTLAILNVFVAHRAINASTQAITRFFSRRQVWREDVADLACYREAQQRYQNADYDAQAHTQTDIHALREIVCHDALEAIHEGLKPALMAANNAMLMNETSPLLPQGQLNVEQLKRAIKPIQAITFEDLMRHLTPTTEK</sequence>
<feature type="transmembrane region" description="Helical" evidence="1">
    <location>
        <begin position="158"/>
        <end position="181"/>
    </location>
</feature>
<comment type="caution">
    <text evidence="2">The sequence shown here is derived from an EMBL/GenBank/DDBJ whole genome shotgun (WGS) entry which is preliminary data.</text>
</comment>
<keyword evidence="1" id="KW-0472">Membrane</keyword>
<dbReference type="EMBL" id="PVNP01000112">
    <property type="protein sequence ID" value="PRO73493.1"/>
    <property type="molecule type" value="Genomic_DNA"/>
</dbReference>
<keyword evidence="3" id="KW-1185">Reference proteome</keyword>